<dbReference type="Proteomes" id="UP001187734">
    <property type="component" value="Unassembled WGS sequence"/>
</dbReference>
<organism evidence="1 2">
    <name type="scientific">Fusarium torulosum</name>
    <dbReference type="NCBI Taxonomy" id="33205"/>
    <lineage>
        <taxon>Eukaryota</taxon>
        <taxon>Fungi</taxon>
        <taxon>Dikarya</taxon>
        <taxon>Ascomycota</taxon>
        <taxon>Pezizomycotina</taxon>
        <taxon>Sordariomycetes</taxon>
        <taxon>Hypocreomycetidae</taxon>
        <taxon>Hypocreales</taxon>
        <taxon>Nectriaceae</taxon>
        <taxon>Fusarium</taxon>
    </lineage>
</organism>
<reference evidence="1" key="1">
    <citation type="submission" date="2018-03" db="EMBL/GenBank/DDBJ databases">
        <authorList>
            <person name="Guldener U."/>
        </authorList>
    </citation>
    <scope>NUCLEOTIDE SEQUENCE</scope>
</reference>
<protein>
    <submittedName>
        <fullName evidence="1">Uncharacterized protein</fullName>
    </submittedName>
</protein>
<name>A0AAE8M7J3_9HYPO</name>
<keyword evidence="2" id="KW-1185">Reference proteome</keyword>
<gene>
    <name evidence="1" type="ORF">FTOL_05597</name>
</gene>
<dbReference type="AlphaFoldDB" id="A0AAE8M7J3"/>
<evidence type="ECO:0000313" key="2">
    <source>
        <dbReference type="Proteomes" id="UP001187734"/>
    </source>
</evidence>
<comment type="caution">
    <text evidence="1">The sequence shown here is derived from an EMBL/GenBank/DDBJ whole genome shotgun (WGS) entry which is preliminary data.</text>
</comment>
<accession>A0AAE8M7J3</accession>
<dbReference type="EMBL" id="ONZP01000175">
    <property type="protein sequence ID" value="SPJ75866.1"/>
    <property type="molecule type" value="Genomic_DNA"/>
</dbReference>
<sequence length="94" mass="11486">MVRSRQLTKEELFAKYGRGEALRVVYFNELQLLRAQIERYDATLEYSRKRFNGDVEQTIRDEIEQLGKDITSYEFLGRYLQREIRRAIMRRDEF</sequence>
<proteinExistence type="predicted"/>
<evidence type="ECO:0000313" key="1">
    <source>
        <dbReference type="EMBL" id="SPJ75866.1"/>
    </source>
</evidence>